<sequence>MKLNTIQCSNYSAGEHFFAVPQNSNVWKPGVYCWNEKE</sequence>
<accession>A0A8S5MFC5</accession>
<protein>
    <submittedName>
        <fullName evidence="1">Uncharacterized protein</fullName>
    </submittedName>
</protein>
<organism evidence="1">
    <name type="scientific">Siphoviridae sp. ct1Zj2</name>
    <dbReference type="NCBI Taxonomy" id="2826272"/>
    <lineage>
        <taxon>Viruses</taxon>
        <taxon>Duplodnaviria</taxon>
        <taxon>Heunggongvirae</taxon>
        <taxon>Uroviricota</taxon>
        <taxon>Caudoviricetes</taxon>
    </lineage>
</organism>
<reference evidence="1" key="1">
    <citation type="journal article" date="2021" name="Proc. Natl. Acad. Sci. U.S.A.">
        <title>A Catalog of Tens of Thousands of Viruses from Human Metagenomes Reveals Hidden Associations with Chronic Diseases.</title>
        <authorList>
            <person name="Tisza M.J."/>
            <person name="Buck C.B."/>
        </authorList>
    </citation>
    <scope>NUCLEOTIDE SEQUENCE</scope>
    <source>
        <strain evidence="1">Ct1Zj2</strain>
    </source>
</reference>
<evidence type="ECO:0000313" key="1">
    <source>
        <dbReference type="EMBL" id="DAD80908.1"/>
    </source>
</evidence>
<dbReference type="EMBL" id="BK014890">
    <property type="protein sequence ID" value="DAD80908.1"/>
    <property type="molecule type" value="Genomic_DNA"/>
</dbReference>
<proteinExistence type="predicted"/>
<name>A0A8S5MFC5_9CAUD</name>